<feature type="region of interest" description="Disordered" evidence="1">
    <location>
        <begin position="138"/>
        <end position="159"/>
    </location>
</feature>
<feature type="region of interest" description="Disordered" evidence="1">
    <location>
        <begin position="372"/>
        <end position="404"/>
    </location>
</feature>
<dbReference type="EMBL" id="CAJNOL010001202">
    <property type="protein sequence ID" value="CAF1311350.1"/>
    <property type="molecule type" value="Genomic_DNA"/>
</dbReference>
<feature type="compositionally biased region" description="Polar residues" evidence="1">
    <location>
        <begin position="463"/>
        <end position="477"/>
    </location>
</feature>
<evidence type="ECO:0000256" key="1">
    <source>
        <dbReference type="SAM" id="MobiDB-lite"/>
    </source>
</evidence>
<proteinExistence type="predicted"/>
<accession>A0A815EE70</accession>
<feature type="compositionally biased region" description="Low complexity" evidence="1">
    <location>
        <begin position="290"/>
        <end position="308"/>
    </location>
</feature>
<dbReference type="AlphaFoldDB" id="A0A815EE70"/>
<feature type="region of interest" description="Disordered" evidence="1">
    <location>
        <begin position="260"/>
        <end position="317"/>
    </location>
</feature>
<sequence length="533" mass="62028">MSYYDHCNDEYSSGNNIYYHNYSVDYANHILGGHHAISSCLPRMRRKHRRRLPKLVRVSTLDQMPILHQHHFLPSLHSQPKYINNNEIFPPPPPLPSFVIPNLPSLESTSQELERRATQIPQTQPIYQEILPSVSSFPTNVNLSSEDSNRPLTEDELRQVQQQQEVFQQHLFNMQRRLLEQSQQQQRQQQEEEEEEEEEKVPRLSLRSRSHRLEKRRKSSYNELKLDDDQAEIADLIESDPYIAAAMEDFVYTHGLLGKDRHRTYSDNSSSQYSDRRHRTKHFQHDYRWSPSSPSSSSSSSSSSSTSSLTNRRSDRKGSNVELILLRELHEIRRLMEEYVRTKKSSINANQRLTPIVPIPWSINEGQYHRPTGIHYPPVPPVTDYQPSLVPREGPPPPQDPNRAIYQNVVNVVREVLDRRSPSQREQPLKPSQIDPKLKHVYTKRPRISSTSMQRTPYPAPRQQGQSRLSQITTPSSNIPPAPPYESLANFSSSRSTTNKDRHLSYGNRQKQSNIYDTLLPGHYLRLNTNKYN</sequence>
<organism evidence="2 3">
    <name type="scientific">Rotaria sordida</name>
    <dbReference type="NCBI Taxonomy" id="392033"/>
    <lineage>
        <taxon>Eukaryota</taxon>
        <taxon>Metazoa</taxon>
        <taxon>Spiralia</taxon>
        <taxon>Gnathifera</taxon>
        <taxon>Rotifera</taxon>
        <taxon>Eurotatoria</taxon>
        <taxon>Bdelloidea</taxon>
        <taxon>Philodinida</taxon>
        <taxon>Philodinidae</taxon>
        <taxon>Rotaria</taxon>
    </lineage>
</organism>
<comment type="caution">
    <text evidence="2">The sequence shown here is derived from an EMBL/GenBank/DDBJ whole genome shotgun (WGS) entry which is preliminary data.</text>
</comment>
<feature type="region of interest" description="Disordered" evidence="1">
    <location>
        <begin position="418"/>
        <end position="510"/>
    </location>
</feature>
<keyword evidence="3" id="KW-1185">Reference proteome</keyword>
<protein>
    <submittedName>
        <fullName evidence="2">Uncharacterized protein</fullName>
    </submittedName>
</protein>
<evidence type="ECO:0000313" key="3">
    <source>
        <dbReference type="Proteomes" id="UP000663870"/>
    </source>
</evidence>
<dbReference type="Proteomes" id="UP000663870">
    <property type="component" value="Unassembled WGS sequence"/>
</dbReference>
<gene>
    <name evidence="2" type="ORF">JXQ802_LOCUS30041</name>
</gene>
<feature type="compositionally biased region" description="Basic and acidic residues" evidence="1">
    <location>
        <begin position="147"/>
        <end position="158"/>
    </location>
</feature>
<name>A0A815EE70_9BILA</name>
<feature type="region of interest" description="Disordered" evidence="1">
    <location>
        <begin position="179"/>
        <end position="206"/>
    </location>
</feature>
<evidence type="ECO:0000313" key="2">
    <source>
        <dbReference type="EMBL" id="CAF1311350.1"/>
    </source>
</evidence>
<reference evidence="2" key="1">
    <citation type="submission" date="2021-02" db="EMBL/GenBank/DDBJ databases">
        <authorList>
            <person name="Nowell W R."/>
        </authorList>
    </citation>
    <scope>NUCLEOTIDE SEQUENCE</scope>
</reference>